<gene>
    <name evidence="2" type="ORF">CLW00_11276</name>
</gene>
<dbReference type="InterPro" id="IPR013780">
    <property type="entry name" value="Glyco_hydro_b"/>
</dbReference>
<dbReference type="AlphaFoldDB" id="A0A2T0WFQ0"/>
<dbReference type="InterPro" id="IPR017853">
    <property type="entry name" value="GH"/>
</dbReference>
<evidence type="ECO:0000259" key="1">
    <source>
        <dbReference type="SMART" id="SM00642"/>
    </source>
</evidence>
<comment type="caution">
    <text evidence="2">The sequence shown here is derived from an EMBL/GenBank/DDBJ whole genome shotgun (WGS) entry which is preliminary data.</text>
</comment>
<keyword evidence="3" id="KW-1185">Reference proteome</keyword>
<dbReference type="Pfam" id="PF00128">
    <property type="entry name" value="Alpha-amylase"/>
    <property type="match status" value="2"/>
</dbReference>
<dbReference type="RefSeq" id="WP_106135029.1">
    <property type="nucleotide sequence ID" value="NZ_PVTR01000012.1"/>
</dbReference>
<reference evidence="2 3" key="1">
    <citation type="submission" date="2018-03" db="EMBL/GenBank/DDBJ databases">
        <title>Genomic Encyclopedia of Archaeal and Bacterial Type Strains, Phase II (KMG-II): from individual species to whole genera.</title>
        <authorList>
            <person name="Goeker M."/>
        </authorList>
    </citation>
    <scope>NUCLEOTIDE SEQUENCE [LARGE SCALE GENOMIC DNA]</scope>
    <source>
        <strain evidence="2 3">DSM 27929</strain>
    </source>
</reference>
<accession>A0A2T0WFQ0</accession>
<dbReference type="GO" id="GO:0009313">
    <property type="term" value="P:oligosaccharide catabolic process"/>
    <property type="evidence" value="ECO:0007669"/>
    <property type="project" value="TreeGrafter"/>
</dbReference>
<dbReference type="Gene3D" id="2.60.40.1180">
    <property type="entry name" value="Golgi alpha-mannosidase II"/>
    <property type="match status" value="1"/>
</dbReference>
<evidence type="ECO:0000313" key="3">
    <source>
        <dbReference type="Proteomes" id="UP000238157"/>
    </source>
</evidence>
<dbReference type="PANTHER" id="PTHR10357">
    <property type="entry name" value="ALPHA-AMYLASE FAMILY MEMBER"/>
    <property type="match status" value="1"/>
</dbReference>
<name>A0A2T0WFQ0_9BACT</name>
<protein>
    <submittedName>
        <fullName evidence="2">Alpha amylase catalytic subunit</fullName>
    </submittedName>
</protein>
<dbReference type="GO" id="GO:0004556">
    <property type="term" value="F:alpha-amylase activity"/>
    <property type="evidence" value="ECO:0007669"/>
    <property type="project" value="TreeGrafter"/>
</dbReference>
<sequence>MKKTYSLIVPFIYTLFLVSCNTETNFPDNDKVIEDEKFVQYGTPFAGVPEISDINMYEVNPLVFSQQKNLDGVRQRLDEIQDLGINVIWLMPIHPIGQEKAFGSPYAVRDFYDINPSYGNMEDLRKLVSEAHERGMAVILDLVANHTAWDNKWITENPSWYKQDGSGNIMIAENWSDVAALNYDNPTLRSEMIDVMKYWVLEANVDGYRCDFAGGVPVDFWTEAIEELRDIPDRDIIMFAESADKQLFNADFDLIFGWDFQARLKEVFREQRQASDLFTSNEADYRNVPNGADILRFTTNHDDNAWEDTPQNVFNTIEGSLAAFLITSYFGGVPMVYNGQEIGVSDRIPFFFGTNYRINWAQNPHILEEYKRILKFRAESNAVRKGVLENLGSTAAILSFKKTFQNEEVVVLVNTLGKDSEIQIPDSLKGSKWLNVLLDTEVVLENELALSAYSYLILKEI</sequence>
<dbReference type="InterPro" id="IPR006047">
    <property type="entry name" value="GH13_cat_dom"/>
</dbReference>
<feature type="domain" description="Glycosyl hydrolase family 13 catalytic" evidence="1">
    <location>
        <begin position="58"/>
        <end position="377"/>
    </location>
</feature>
<dbReference type="OrthoDB" id="9806009at2"/>
<dbReference type="PROSITE" id="PS51257">
    <property type="entry name" value="PROKAR_LIPOPROTEIN"/>
    <property type="match status" value="1"/>
</dbReference>
<organism evidence="2 3">
    <name type="scientific">Mongoliibacter ruber</name>
    <dbReference type="NCBI Taxonomy" id="1750599"/>
    <lineage>
        <taxon>Bacteria</taxon>
        <taxon>Pseudomonadati</taxon>
        <taxon>Bacteroidota</taxon>
        <taxon>Cytophagia</taxon>
        <taxon>Cytophagales</taxon>
        <taxon>Cyclobacteriaceae</taxon>
        <taxon>Mongoliibacter</taxon>
    </lineage>
</organism>
<dbReference type="SMART" id="SM00642">
    <property type="entry name" value="Aamy"/>
    <property type="match status" value="1"/>
</dbReference>
<dbReference type="CDD" id="cd11313">
    <property type="entry name" value="AmyAc_arch_bac_AmyA"/>
    <property type="match status" value="1"/>
</dbReference>
<dbReference type="SUPFAM" id="SSF51445">
    <property type="entry name" value="(Trans)glycosidases"/>
    <property type="match status" value="1"/>
</dbReference>
<evidence type="ECO:0000313" key="2">
    <source>
        <dbReference type="EMBL" id="PRY85495.1"/>
    </source>
</evidence>
<dbReference type="Proteomes" id="UP000238157">
    <property type="component" value="Unassembled WGS sequence"/>
</dbReference>
<dbReference type="SUPFAM" id="SSF51011">
    <property type="entry name" value="Glycosyl hydrolase domain"/>
    <property type="match status" value="1"/>
</dbReference>
<dbReference type="EMBL" id="PVTR01000012">
    <property type="protein sequence ID" value="PRY85495.1"/>
    <property type="molecule type" value="Genomic_DNA"/>
</dbReference>
<dbReference type="PANTHER" id="PTHR10357:SF205">
    <property type="entry name" value="O-GLYCOSYL HYDROLASE FAMILY 13"/>
    <property type="match status" value="1"/>
</dbReference>
<dbReference type="Gene3D" id="3.20.20.80">
    <property type="entry name" value="Glycosidases"/>
    <property type="match status" value="1"/>
</dbReference>
<proteinExistence type="predicted"/>